<dbReference type="PANTHER" id="PTHR33392:SF6">
    <property type="entry name" value="POLYISOPRENYL-TEICHOIC ACID--PEPTIDOGLYCAN TEICHOIC ACID TRANSFERASE TAGU"/>
    <property type="match status" value="1"/>
</dbReference>
<sequence>MSSRHDDRPPGRHSRPVYRRAKVGRHQVYNQTYYHDATEPAAPVVAHPPRTVAGWRAWQLSGLTLAALSLGGYAVLTAPGGEARQVLNSAPGTAPHFTLLLAGRDVVYCAPYKRCADQDTRNVWQPPNTDSIMLMKVDGTRVSVLSIPRDTNVGPFDPRRGVAAQKVNSQYWTGGLEGLSRAVEQITGERVDNTVVVRTDYVARVINALGGLDVTVPDIASYEDPKKRGIHFDDFAANLHVHLSPGPHHLDGDAAVAYLRMRKGFGDDYGRMDHQKQAISQLISRLRTPQGIARVLPVLLSGLGNGVQTNADPALVQNLTPYLSQLKLNFATLPTTTIPGTFNLAADPAALARVWGSQADSGQNEATQTPIRVQDASGQGLGQKVVRALQQAGYTQVSLDTVAASPEHTQVFTGTAVGAAEQLADLLNVSRIQGLRFPVRDGEVGVLLGSDAPSLYGALARQPQ</sequence>
<name>A0AAU7UG74_9DEIO</name>
<protein>
    <submittedName>
        <fullName evidence="5">LCP family protein</fullName>
    </submittedName>
</protein>
<dbReference type="Pfam" id="PF03816">
    <property type="entry name" value="LytR_cpsA_psr"/>
    <property type="match status" value="1"/>
</dbReference>
<dbReference type="KEGG" id="dsc:ABOD76_12620"/>
<dbReference type="EMBL" id="CP158299">
    <property type="protein sequence ID" value="XBV87105.1"/>
    <property type="molecule type" value="Genomic_DNA"/>
</dbReference>
<feature type="domain" description="Cell envelope-related transcriptional attenuator" evidence="3">
    <location>
        <begin position="128"/>
        <end position="286"/>
    </location>
</feature>
<comment type="similarity">
    <text evidence="1">Belongs to the LytR/CpsA/Psr (LCP) family.</text>
</comment>
<evidence type="ECO:0000313" key="5">
    <source>
        <dbReference type="EMBL" id="XBV87105.1"/>
    </source>
</evidence>
<dbReference type="PANTHER" id="PTHR33392">
    <property type="entry name" value="POLYISOPRENYL-TEICHOIC ACID--PEPTIDOGLYCAN TEICHOIC ACID TRANSFERASE TAGU"/>
    <property type="match status" value="1"/>
</dbReference>
<dbReference type="NCBIfam" id="TIGR00350">
    <property type="entry name" value="lytR_cpsA_psr"/>
    <property type="match status" value="1"/>
</dbReference>
<accession>A0AAU7UG74</accession>
<reference evidence="5" key="1">
    <citation type="submission" date="2024-06" db="EMBL/GenBank/DDBJ databases">
        <title>Draft Genome Sequence of Deinococcus sonorensis Type Strain KR-87, a Biofilm Producing Representative of the Genus Deinococcus.</title>
        <authorList>
            <person name="Boren L.S."/>
            <person name="Grosso R.A."/>
            <person name="Hugenberg-Cox A.N."/>
            <person name="Hill J.T.E."/>
            <person name="Albert C.M."/>
            <person name="Tuohy J.M."/>
        </authorList>
    </citation>
    <scope>NUCLEOTIDE SEQUENCE</scope>
    <source>
        <strain evidence="5">KR-87</strain>
    </source>
</reference>
<proteinExistence type="inferred from homology"/>
<dbReference type="RefSeq" id="WP_350245223.1">
    <property type="nucleotide sequence ID" value="NZ_CP158299.1"/>
</dbReference>
<dbReference type="Gene3D" id="3.40.630.190">
    <property type="entry name" value="LCP protein"/>
    <property type="match status" value="1"/>
</dbReference>
<feature type="region of interest" description="Disordered" evidence="2">
    <location>
        <begin position="1"/>
        <end position="20"/>
    </location>
</feature>
<evidence type="ECO:0000256" key="2">
    <source>
        <dbReference type="SAM" id="MobiDB-lite"/>
    </source>
</evidence>
<gene>
    <name evidence="5" type="ORF">ABOD76_12620</name>
</gene>
<dbReference type="InterPro" id="IPR004474">
    <property type="entry name" value="LytR_CpsA_psr"/>
</dbReference>
<feature type="domain" description="LytR/CpsA/Psr regulator C-terminal" evidence="4">
    <location>
        <begin position="368"/>
        <end position="451"/>
    </location>
</feature>
<dbReference type="InterPro" id="IPR050922">
    <property type="entry name" value="LytR/CpsA/Psr_CW_biosynth"/>
</dbReference>
<evidence type="ECO:0000256" key="1">
    <source>
        <dbReference type="ARBA" id="ARBA00006068"/>
    </source>
</evidence>
<organism evidence="5">
    <name type="scientific">Deinococcus sonorensis KR-87</name>
    <dbReference type="NCBI Taxonomy" id="694439"/>
    <lineage>
        <taxon>Bacteria</taxon>
        <taxon>Thermotogati</taxon>
        <taxon>Deinococcota</taxon>
        <taxon>Deinococci</taxon>
        <taxon>Deinococcales</taxon>
        <taxon>Deinococcaceae</taxon>
        <taxon>Deinococcus</taxon>
    </lineage>
</organism>
<feature type="compositionally biased region" description="Basic and acidic residues" evidence="2">
    <location>
        <begin position="1"/>
        <end position="10"/>
    </location>
</feature>
<dbReference type="InterPro" id="IPR027381">
    <property type="entry name" value="LytR/CpsA/Psr_C"/>
</dbReference>
<dbReference type="Pfam" id="PF13399">
    <property type="entry name" value="LytR_C"/>
    <property type="match status" value="1"/>
</dbReference>
<dbReference type="AlphaFoldDB" id="A0AAU7UG74"/>
<feature type="compositionally biased region" description="Basic residues" evidence="2">
    <location>
        <begin position="11"/>
        <end position="20"/>
    </location>
</feature>
<evidence type="ECO:0000259" key="4">
    <source>
        <dbReference type="Pfam" id="PF13399"/>
    </source>
</evidence>
<evidence type="ECO:0000259" key="3">
    <source>
        <dbReference type="Pfam" id="PF03816"/>
    </source>
</evidence>